<dbReference type="PANTHER" id="PTHR44591">
    <property type="entry name" value="STRESS RESPONSE REGULATOR PROTEIN 1"/>
    <property type="match status" value="1"/>
</dbReference>
<name>A0A178MYU3_9PROT</name>
<dbReference type="GO" id="GO:0000160">
    <property type="term" value="P:phosphorelay signal transduction system"/>
    <property type="evidence" value="ECO:0007669"/>
    <property type="project" value="InterPro"/>
</dbReference>
<evidence type="ECO:0000313" key="5">
    <source>
        <dbReference type="Proteomes" id="UP000078543"/>
    </source>
</evidence>
<accession>A0A178MYU3</accession>
<protein>
    <recommendedName>
        <fullName evidence="3">Response regulatory domain-containing protein</fullName>
    </recommendedName>
</protein>
<keyword evidence="1 2" id="KW-0597">Phosphoprotein</keyword>
<reference evidence="4 5" key="1">
    <citation type="submission" date="2016-04" db="EMBL/GenBank/DDBJ databases">
        <title>Draft genome sequence of freshwater magnetotactic bacteria Magnetospirillum marisnigri SP-1 and Magnetospirillum moscoviense BB-1.</title>
        <authorList>
            <person name="Koziaeva V."/>
            <person name="Dziuba M.V."/>
            <person name="Ivanov T.M."/>
            <person name="Kuznetsov B."/>
            <person name="Grouzdev D.S."/>
        </authorList>
    </citation>
    <scope>NUCLEOTIDE SEQUENCE [LARGE SCALE GENOMIC DNA]</scope>
    <source>
        <strain evidence="4 5">BB-1</strain>
    </source>
</reference>
<evidence type="ECO:0000259" key="3">
    <source>
        <dbReference type="PROSITE" id="PS50110"/>
    </source>
</evidence>
<dbReference type="InterPro" id="IPR011006">
    <property type="entry name" value="CheY-like_superfamily"/>
</dbReference>
<evidence type="ECO:0000256" key="2">
    <source>
        <dbReference type="PROSITE-ProRule" id="PRU00169"/>
    </source>
</evidence>
<dbReference type="AlphaFoldDB" id="A0A178MYU3"/>
<comment type="caution">
    <text evidence="4">The sequence shown here is derived from an EMBL/GenBank/DDBJ whole genome shotgun (WGS) entry which is preliminary data.</text>
</comment>
<sequence>MQPRFIHDANQCLHVIRLAAETLRLDATDGRLDIQRVVRRADAILNQVEELAALIAESRPLAETPASIHAEVEAGADSDGETRPRILLADDEALSSMMLAEYLERAGYTVDIAYDGLAALGFCRSSLYTAVVTDIRMPGLDGHQLISQLAEIQPGTPVIIVTGHLDPGAPGDLGANVTGILSKPFNPAELKRRLDELAGPNSTPFQDHA</sequence>
<dbReference type="Gene3D" id="3.40.50.2300">
    <property type="match status" value="1"/>
</dbReference>
<gene>
    <name evidence="4" type="ORF">A6A05_06355</name>
</gene>
<organism evidence="4 5">
    <name type="scientific">Magnetospirillum moscoviense</name>
    <dbReference type="NCBI Taxonomy" id="1437059"/>
    <lineage>
        <taxon>Bacteria</taxon>
        <taxon>Pseudomonadati</taxon>
        <taxon>Pseudomonadota</taxon>
        <taxon>Alphaproteobacteria</taxon>
        <taxon>Rhodospirillales</taxon>
        <taxon>Rhodospirillaceae</taxon>
        <taxon>Magnetospirillum</taxon>
    </lineage>
</organism>
<proteinExistence type="predicted"/>
<feature type="domain" description="Response regulatory" evidence="3">
    <location>
        <begin position="85"/>
        <end position="198"/>
    </location>
</feature>
<dbReference type="PROSITE" id="PS50110">
    <property type="entry name" value="RESPONSE_REGULATORY"/>
    <property type="match status" value="1"/>
</dbReference>
<dbReference type="Pfam" id="PF00072">
    <property type="entry name" value="Response_reg"/>
    <property type="match status" value="1"/>
</dbReference>
<evidence type="ECO:0000256" key="1">
    <source>
        <dbReference type="ARBA" id="ARBA00022553"/>
    </source>
</evidence>
<dbReference type="SMART" id="SM00448">
    <property type="entry name" value="REC"/>
    <property type="match status" value="1"/>
</dbReference>
<dbReference type="InterPro" id="IPR050595">
    <property type="entry name" value="Bact_response_regulator"/>
</dbReference>
<keyword evidence="5" id="KW-1185">Reference proteome</keyword>
<feature type="modified residue" description="4-aspartylphosphate" evidence="2">
    <location>
        <position position="134"/>
    </location>
</feature>
<dbReference type="STRING" id="1437059.A6A05_06355"/>
<dbReference type="PANTHER" id="PTHR44591:SF3">
    <property type="entry name" value="RESPONSE REGULATORY DOMAIN-CONTAINING PROTEIN"/>
    <property type="match status" value="1"/>
</dbReference>
<evidence type="ECO:0000313" key="4">
    <source>
        <dbReference type="EMBL" id="OAN64500.1"/>
    </source>
</evidence>
<dbReference type="CDD" id="cd00156">
    <property type="entry name" value="REC"/>
    <property type="match status" value="1"/>
</dbReference>
<dbReference type="InterPro" id="IPR001789">
    <property type="entry name" value="Sig_transdc_resp-reg_receiver"/>
</dbReference>
<dbReference type="Proteomes" id="UP000078543">
    <property type="component" value="Unassembled WGS sequence"/>
</dbReference>
<dbReference type="EMBL" id="LWQU01000032">
    <property type="protein sequence ID" value="OAN64500.1"/>
    <property type="molecule type" value="Genomic_DNA"/>
</dbReference>
<dbReference type="SUPFAM" id="SSF52172">
    <property type="entry name" value="CheY-like"/>
    <property type="match status" value="1"/>
</dbReference>